<evidence type="ECO:0000256" key="1">
    <source>
        <dbReference type="SAM" id="Coils"/>
    </source>
</evidence>
<keyword evidence="1" id="KW-0175">Coiled coil</keyword>
<evidence type="ECO:0000256" key="2">
    <source>
        <dbReference type="SAM" id="MobiDB-lite"/>
    </source>
</evidence>
<feature type="coiled-coil region" evidence="1">
    <location>
        <begin position="115"/>
        <end position="170"/>
    </location>
</feature>
<evidence type="ECO:0000313" key="3">
    <source>
        <dbReference type="EMBL" id="CAE7636782.1"/>
    </source>
</evidence>
<sequence>MAEPQDEIKVKTENEQLPQMISQPSVHGRAPPDVTEGPEAPNAKAQLGVDSYDDEVEAAQQEFSVEEFPEASREGQQDPSRLSRLDQGAQMPSLDLQMPPTPMAEGTDAYQVGVVAELCGELEEAQRQHAEAQQALVEEEKVAGAAAQTMSELRAQLEEAVQAKDQLQTEFGTEQLLRKRAAAELQLKKALASPDAGQVVKLQRELSKSEHALRGMQRRHLHEKDAQRSQSSAESRLLRTEYKAELAAAKRYQRAAARPPPPAERSPLERAEAAAARGMRRLEMQGEATASISPPQILRTLRR</sequence>
<comment type="caution">
    <text evidence="3">The sequence shown here is derived from an EMBL/GenBank/DDBJ whole genome shotgun (WGS) entry which is preliminary data.</text>
</comment>
<name>A0A812VR56_SYMPI</name>
<dbReference type="OrthoDB" id="441408at2759"/>
<feature type="compositionally biased region" description="Low complexity" evidence="2">
    <location>
        <begin position="245"/>
        <end position="257"/>
    </location>
</feature>
<keyword evidence="4" id="KW-1185">Reference proteome</keyword>
<feature type="region of interest" description="Disordered" evidence="2">
    <location>
        <begin position="1"/>
        <end position="105"/>
    </location>
</feature>
<proteinExistence type="predicted"/>
<feature type="compositionally biased region" description="Basic and acidic residues" evidence="2">
    <location>
        <begin position="1"/>
        <end position="14"/>
    </location>
</feature>
<organism evidence="3 4">
    <name type="scientific">Symbiodinium pilosum</name>
    <name type="common">Dinoflagellate</name>
    <dbReference type="NCBI Taxonomy" id="2952"/>
    <lineage>
        <taxon>Eukaryota</taxon>
        <taxon>Sar</taxon>
        <taxon>Alveolata</taxon>
        <taxon>Dinophyceae</taxon>
        <taxon>Suessiales</taxon>
        <taxon>Symbiodiniaceae</taxon>
        <taxon>Symbiodinium</taxon>
    </lineage>
</organism>
<protein>
    <submittedName>
        <fullName evidence="3">Uncharacterized protein</fullName>
    </submittedName>
</protein>
<feature type="compositionally biased region" description="Polar residues" evidence="2">
    <location>
        <begin position="15"/>
        <end position="25"/>
    </location>
</feature>
<accession>A0A812VR56</accession>
<gene>
    <name evidence="3" type="ORF">SPIL2461_LOCUS16798</name>
</gene>
<evidence type="ECO:0000313" key="4">
    <source>
        <dbReference type="Proteomes" id="UP000649617"/>
    </source>
</evidence>
<dbReference type="AlphaFoldDB" id="A0A812VR56"/>
<feature type="compositionally biased region" description="Basic and acidic residues" evidence="2">
    <location>
        <begin position="70"/>
        <end position="84"/>
    </location>
</feature>
<dbReference type="EMBL" id="CAJNIZ010042761">
    <property type="protein sequence ID" value="CAE7636782.1"/>
    <property type="molecule type" value="Genomic_DNA"/>
</dbReference>
<feature type="region of interest" description="Disordered" evidence="2">
    <location>
        <begin position="208"/>
        <end position="303"/>
    </location>
</feature>
<reference evidence="3" key="1">
    <citation type="submission" date="2021-02" db="EMBL/GenBank/DDBJ databases">
        <authorList>
            <person name="Dougan E. K."/>
            <person name="Rhodes N."/>
            <person name="Thang M."/>
            <person name="Chan C."/>
        </authorList>
    </citation>
    <scope>NUCLEOTIDE SEQUENCE</scope>
</reference>
<dbReference type="Proteomes" id="UP000649617">
    <property type="component" value="Unassembled WGS sequence"/>
</dbReference>